<dbReference type="AlphaFoldDB" id="A0A6J2V9Q7"/>
<gene>
    <name evidence="5" type="primary">gramd2b</name>
</gene>
<dbReference type="Gene3D" id="2.30.29.30">
    <property type="entry name" value="Pleckstrin-homology domain (PH domain)/Phosphotyrosine-binding domain (PTB)"/>
    <property type="match status" value="1"/>
</dbReference>
<accession>A0A6J2V9Q7</accession>
<dbReference type="OrthoDB" id="74360at2759"/>
<keyword evidence="4" id="KW-1185">Reference proteome</keyword>
<evidence type="ECO:0000256" key="2">
    <source>
        <dbReference type="SAM" id="Phobius"/>
    </source>
</evidence>
<sequence length="394" mass="44468">MCSVTPHAPMTGSVSVRSEAENGGEERQHKMVKPDAPTLVESEPEILMRRSKPAIVRSKTLDQSLLLQMQSDGETKTERKKPQSGQFSRFTNAQYRKIFKDISKDEPLRQSYTCALQKDILYQGRLFVTENWICFHSKVFGKDTKIAVPTSSISAIKKTKTAILVPNALVIETETERHLFVSFLSRDTTYKFLMSVCPHLDEKSVGSRRGHDFRVDPTSLPLGFSADLFNTDRGVRQRQNIEDSSSSDSHSPNYEKIPAFRNVVKQGTIPAHQNSHVDQTDSHHKVPSVSEGVTCDIKSLRPVSLNTLLAVYLFLVGILVLSSCYMAFKIISLEERLISLNSLKTFSYSGFRDDYLNGYSDDEHGEISTVLSMNILTLEKIQRNLQKLLEETQL</sequence>
<dbReference type="Pfam" id="PF02893">
    <property type="entry name" value="GRAM"/>
    <property type="match status" value="1"/>
</dbReference>
<keyword evidence="2" id="KW-0472">Membrane</keyword>
<keyword evidence="2" id="KW-0812">Transmembrane</keyword>
<proteinExistence type="predicted"/>
<reference evidence="5" key="1">
    <citation type="submission" date="2025-08" db="UniProtKB">
        <authorList>
            <consortium name="RefSeq"/>
        </authorList>
    </citation>
    <scope>IDENTIFICATION</scope>
</reference>
<dbReference type="CTD" id="65983"/>
<feature type="domain" description="GRAM" evidence="3">
    <location>
        <begin position="93"/>
        <end position="160"/>
    </location>
</feature>
<evidence type="ECO:0000259" key="3">
    <source>
        <dbReference type="SMART" id="SM00568"/>
    </source>
</evidence>
<dbReference type="InterPro" id="IPR011993">
    <property type="entry name" value="PH-like_dom_sf"/>
</dbReference>
<dbReference type="CDD" id="cd13220">
    <property type="entry name" value="PH-GRAM_GRAMDC"/>
    <property type="match status" value="1"/>
</dbReference>
<dbReference type="RefSeq" id="XP_030629014.1">
    <property type="nucleotide sequence ID" value="XM_030773154.1"/>
</dbReference>
<dbReference type="InterPro" id="IPR004182">
    <property type="entry name" value="GRAM"/>
</dbReference>
<organism evidence="4 5">
    <name type="scientific">Chanos chanos</name>
    <name type="common">Milkfish</name>
    <name type="synonym">Mugil chanos</name>
    <dbReference type="NCBI Taxonomy" id="29144"/>
    <lineage>
        <taxon>Eukaryota</taxon>
        <taxon>Metazoa</taxon>
        <taxon>Chordata</taxon>
        <taxon>Craniata</taxon>
        <taxon>Vertebrata</taxon>
        <taxon>Euteleostomi</taxon>
        <taxon>Actinopterygii</taxon>
        <taxon>Neopterygii</taxon>
        <taxon>Teleostei</taxon>
        <taxon>Ostariophysi</taxon>
        <taxon>Gonorynchiformes</taxon>
        <taxon>Chanidae</taxon>
        <taxon>Chanos</taxon>
    </lineage>
</organism>
<dbReference type="PANTHER" id="PTHR46645:SF2">
    <property type="entry name" value="GRAM DOMAIN-CONTAINING PROTEIN 2B"/>
    <property type="match status" value="1"/>
</dbReference>
<dbReference type="InterPro" id="IPR052633">
    <property type="entry name" value="GRAM_domain_protein_2B"/>
</dbReference>
<dbReference type="InParanoid" id="A0A6J2V9Q7"/>
<dbReference type="GO" id="GO:0005881">
    <property type="term" value="C:cytoplasmic microtubule"/>
    <property type="evidence" value="ECO:0007669"/>
    <property type="project" value="TreeGrafter"/>
</dbReference>
<feature type="region of interest" description="Disordered" evidence="1">
    <location>
        <begin position="1"/>
        <end position="43"/>
    </location>
</feature>
<dbReference type="SMART" id="SM00568">
    <property type="entry name" value="GRAM"/>
    <property type="match status" value="1"/>
</dbReference>
<feature type="compositionally biased region" description="Basic and acidic residues" evidence="1">
    <location>
        <begin position="18"/>
        <end position="33"/>
    </location>
</feature>
<name>A0A6J2V9Q7_CHACN</name>
<dbReference type="Proteomes" id="UP000504632">
    <property type="component" value="Chromosome 1"/>
</dbReference>
<evidence type="ECO:0000256" key="1">
    <source>
        <dbReference type="SAM" id="MobiDB-lite"/>
    </source>
</evidence>
<evidence type="ECO:0000313" key="4">
    <source>
        <dbReference type="Proteomes" id="UP000504632"/>
    </source>
</evidence>
<dbReference type="PANTHER" id="PTHR46645">
    <property type="entry name" value="GRAM DOMAIN-CONTAINING PROTEIN 2B-RELATED"/>
    <property type="match status" value="1"/>
</dbReference>
<dbReference type="FunFam" id="2.30.29.30:FF:000086">
    <property type="entry name" value="GRAM domain-containing protein 2B isoform 2"/>
    <property type="match status" value="1"/>
</dbReference>
<keyword evidence="2" id="KW-1133">Transmembrane helix</keyword>
<feature type="transmembrane region" description="Helical" evidence="2">
    <location>
        <begin position="309"/>
        <end position="328"/>
    </location>
</feature>
<protein>
    <submittedName>
        <fullName evidence="5">GRAM domain-containing protein 2B isoform X2</fullName>
    </submittedName>
</protein>
<evidence type="ECO:0000313" key="5">
    <source>
        <dbReference type="RefSeq" id="XP_030629014.1"/>
    </source>
</evidence>
<dbReference type="GeneID" id="115811098"/>